<dbReference type="OrthoDB" id="190265at2759"/>
<reference evidence="1" key="2">
    <citation type="journal article" date="2007" name="Science">
        <title>Draft genome sequence of the sexually transmitted pathogen Trichomonas vaginalis.</title>
        <authorList>
            <person name="Carlton J.M."/>
            <person name="Hirt R.P."/>
            <person name="Silva J.C."/>
            <person name="Delcher A.L."/>
            <person name="Schatz M."/>
            <person name="Zhao Q."/>
            <person name="Wortman J.R."/>
            <person name="Bidwell S.L."/>
            <person name="Alsmark U.C.M."/>
            <person name="Besteiro S."/>
            <person name="Sicheritz-Ponten T."/>
            <person name="Noel C.J."/>
            <person name="Dacks J.B."/>
            <person name="Foster P.G."/>
            <person name="Simillion C."/>
            <person name="Van de Peer Y."/>
            <person name="Miranda-Saavedra D."/>
            <person name="Barton G.J."/>
            <person name="Westrop G.D."/>
            <person name="Mueller S."/>
            <person name="Dessi D."/>
            <person name="Fiori P.L."/>
            <person name="Ren Q."/>
            <person name="Paulsen I."/>
            <person name="Zhang H."/>
            <person name="Bastida-Corcuera F.D."/>
            <person name="Simoes-Barbosa A."/>
            <person name="Brown M.T."/>
            <person name="Hayes R.D."/>
            <person name="Mukherjee M."/>
            <person name="Okumura C.Y."/>
            <person name="Schneider R."/>
            <person name="Smith A.J."/>
            <person name="Vanacova S."/>
            <person name="Villalvazo M."/>
            <person name="Haas B.J."/>
            <person name="Pertea M."/>
            <person name="Feldblyum T.V."/>
            <person name="Utterback T.R."/>
            <person name="Shu C.L."/>
            <person name="Osoegawa K."/>
            <person name="de Jong P.J."/>
            <person name="Hrdy I."/>
            <person name="Horvathova L."/>
            <person name="Zubacova Z."/>
            <person name="Dolezal P."/>
            <person name="Malik S.B."/>
            <person name="Logsdon J.M. Jr."/>
            <person name="Henze K."/>
            <person name="Gupta A."/>
            <person name="Wang C.C."/>
            <person name="Dunne R.L."/>
            <person name="Upcroft J.A."/>
            <person name="Upcroft P."/>
            <person name="White O."/>
            <person name="Salzberg S.L."/>
            <person name="Tang P."/>
            <person name="Chiu C.-H."/>
            <person name="Lee Y.-S."/>
            <person name="Embley T.M."/>
            <person name="Coombs G.H."/>
            <person name="Mottram J.C."/>
            <person name="Tachezy J."/>
            <person name="Fraser-Liggett C.M."/>
            <person name="Johnson P.J."/>
        </authorList>
    </citation>
    <scope>NUCLEOTIDE SEQUENCE [LARGE SCALE GENOMIC DNA]</scope>
    <source>
        <strain evidence="1">G3</strain>
    </source>
</reference>
<name>A2ER21_TRIV3</name>
<reference evidence="1" key="1">
    <citation type="submission" date="2006-10" db="EMBL/GenBank/DDBJ databases">
        <authorList>
            <person name="Amadeo P."/>
            <person name="Zhao Q."/>
            <person name="Wortman J."/>
            <person name="Fraser-Liggett C."/>
            <person name="Carlton J."/>
        </authorList>
    </citation>
    <scope>NUCLEOTIDE SEQUENCE</scope>
    <source>
        <strain evidence="1">G3</strain>
    </source>
</reference>
<dbReference type="VEuPathDB" id="TrichDB:TVAGG3_0535170"/>
<protein>
    <submittedName>
        <fullName evidence="1">Uncharacterized protein</fullName>
    </submittedName>
</protein>
<dbReference type="Proteomes" id="UP000001542">
    <property type="component" value="Unassembled WGS sequence"/>
</dbReference>
<organism evidence="1 2">
    <name type="scientific">Trichomonas vaginalis (strain ATCC PRA-98 / G3)</name>
    <dbReference type="NCBI Taxonomy" id="412133"/>
    <lineage>
        <taxon>Eukaryota</taxon>
        <taxon>Metamonada</taxon>
        <taxon>Parabasalia</taxon>
        <taxon>Trichomonadida</taxon>
        <taxon>Trichomonadidae</taxon>
        <taxon>Trichomonas</taxon>
    </lineage>
</organism>
<dbReference type="VEuPathDB" id="TrichDB:TVAG_016830"/>
<keyword evidence="2" id="KW-1185">Reference proteome</keyword>
<dbReference type="InParanoid" id="A2ER21"/>
<dbReference type="RefSeq" id="XP_001317134.1">
    <property type="nucleotide sequence ID" value="XM_001317099.1"/>
</dbReference>
<sequence length="104" mass="11300">MFVYIYLAGSLKDSDPLITQEMVDAINSNSNSPFKATLYPKFAGMTIGNAKRFLSPVCPPRRNQGSAVPVGANENFFDTVDKNYITGLSNVAAFPTLTNASYPK</sequence>
<evidence type="ECO:0000313" key="1">
    <source>
        <dbReference type="EMBL" id="EAY04911.1"/>
    </source>
</evidence>
<proteinExistence type="predicted"/>
<gene>
    <name evidence="1" type="ORF">TVAG_016830</name>
</gene>
<dbReference type="AlphaFoldDB" id="A2ER21"/>
<accession>A2ER21</accession>
<dbReference type="EMBL" id="DS113462">
    <property type="protein sequence ID" value="EAY04911.1"/>
    <property type="molecule type" value="Genomic_DNA"/>
</dbReference>
<evidence type="ECO:0000313" key="2">
    <source>
        <dbReference type="Proteomes" id="UP000001542"/>
    </source>
</evidence>
<dbReference type="KEGG" id="tva:4762776"/>